<name>A0ABV9RNM1_9PSEU</name>
<dbReference type="InterPro" id="IPR018959">
    <property type="entry name" value="DUF1989"/>
</dbReference>
<dbReference type="PANTHER" id="PTHR31527:SF0">
    <property type="entry name" value="RE64534P"/>
    <property type="match status" value="1"/>
</dbReference>
<evidence type="ECO:0000259" key="1">
    <source>
        <dbReference type="Pfam" id="PF09347"/>
    </source>
</evidence>
<accession>A0ABV9RNM1</accession>
<feature type="domain" description="DUF1989" evidence="1">
    <location>
        <begin position="7"/>
        <end position="171"/>
    </location>
</feature>
<dbReference type="Pfam" id="PF09347">
    <property type="entry name" value="DUF1989"/>
    <property type="match status" value="1"/>
</dbReference>
<dbReference type="Proteomes" id="UP001595909">
    <property type="component" value="Unassembled WGS sequence"/>
</dbReference>
<organism evidence="2 3">
    <name type="scientific">Actinomycetospora chibensis</name>
    <dbReference type="NCBI Taxonomy" id="663606"/>
    <lineage>
        <taxon>Bacteria</taxon>
        <taxon>Bacillati</taxon>
        <taxon>Actinomycetota</taxon>
        <taxon>Actinomycetes</taxon>
        <taxon>Pseudonocardiales</taxon>
        <taxon>Pseudonocardiaceae</taxon>
        <taxon>Actinomycetospora</taxon>
    </lineage>
</organism>
<dbReference type="PANTHER" id="PTHR31527">
    <property type="entry name" value="RE64534P"/>
    <property type="match status" value="1"/>
</dbReference>
<comment type="caution">
    <text evidence="2">The sequence shown here is derived from an EMBL/GenBank/DDBJ whole genome shotgun (WGS) entry which is preliminary data.</text>
</comment>
<evidence type="ECO:0000313" key="3">
    <source>
        <dbReference type="Proteomes" id="UP001595909"/>
    </source>
</evidence>
<keyword evidence="3" id="KW-1185">Reference proteome</keyword>
<protein>
    <submittedName>
        <fullName evidence="2">Urea carboxylase-associated family protein</fullName>
    </submittedName>
</protein>
<evidence type="ECO:0000313" key="2">
    <source>
        <dbReference type="EMBL" id="MFC4835786.1"/>
    </source>
</evidence>
<dbReference type="RefSeq" id="WP_274187935.1">
    <property type="nucleotide sequence ID" value="NZ_BAABHN010000051.1"/>
</dbReference>
<proteinExistence type="predicted"/>
<sequence length="203" mass="22194">MAEEERTIMPGTACSLELDAGQSVDIIDVKGQQVADLVAFSLTNVDREWLSPTHTRSSLGRLKLRRLDPLLTNFRRMILKLVHNDVGVHDMTFASCDRQRYLLGYGIAEHPNCREALSRVLLPYGIPVHRIPDPINLFQNSTVDADGVIETIAPTSRAGDRLSLVATMNTLLAVAACPQDQSPCNGWAPTPIALRAPIGAFAP</sequence>
<reference evidence="3" key="1">
    <citation type="journal article" date="2019" name="Int. J. Syst. Evol. Microbiol.">
        <title>The Global Catalogue of Microorganisms (GCM) 10K type strain sequencing project: providing services to taxonomists for standard genome sequencing and annotation.</title>
        <authorList>
            <consortium name="The Broad Institute Genomics Platform"/>
            <consortium name="The Broad Institute Genome Sequencing Center for Infectious Disease"/>
            <person name="Wu L."/>
            <person name="Ma J."/>
        </authorList>
    </citation>
    <scope>NUCLEOTIDE SEQUENCE [LARGE SCALE GENOMIC DNA]</scope>
    <source>
        <strain evidence="3">CCUG 50347</strain>
    </source>
</reference>
<gene>
    <name evidence="2" type="ORF">ACFPEL_25480</name>
</gene>
<dbReference type="EMBL" id="JBHSIM010000051">
    <property type="protein sequence ID" value="MFC4835786.1"/>
    <property type="molecule type" value="Genomic_DNA"/>
</dbReference>